<dbReference type="FunFam" id="2.40.50.100:FF:000003">
    <property type="entry name" value="Acetyl-CoA carboxylase biotin carboxyl carrier protein"/>
    <property type="match status" value="1"/>
</dbReference>
<dbReference type="CDD" id="cd06850">
    <property type="entry name" value="biotinyl_domain"/>
    <property type="match status" value="1"/>
</dbReference>
<keyword evidence="1" id="KW-0092">Biotin</keyword>
<feature type="domain" description="Lipoyl-binding" evidence="2">
    <location>
        <begin position="55"/>
        <end position="126"/>
    </location>
</feature>
<evidence type="ECO:0000256" key="1">
    <source>
        <dbReference type="ARBA" id="ARBA00023267"/>
    </source>
</evidence>
<dbReference type="AlphaFoldDB" id="A0A1I7G2A4"/>
<evidence type="ECO:0000259" key="2">
    <source>
        <dbReference type="PROSITE" id="PS50968"/>
    </source>
</evidence>
<dbReference type="Pfam" id="PF00364">
    <property type="entry name" value="Biotin_lipoyl"/>
    <property type="match status" value="1"/>
</dbReference>
<dbReference type="PROSITE" id="PS00188">
    <property type="entry name" value="BIOTIN"/>
    <property type="match status" value="1"/>
</dbReference>
<dbReference type="PROSITE" id="PS50968">
    <property type="entry name" value="BIOTINYL_LIPOYL"/>
    <property type="match status" value="1"/>
</dbReference>
<evidence type="ECO:0000313" key="4">
    <source>
        <dbReference type="Proteomes" id="UP000198817"/>
    </source>
</evidence>
<keyword evidence="4" id="KW-1185">Reference proteome</keyword>
<sequence>MKEYTITINGIAYDVTVEEKRKGAASSTQAPAVPVRAEAPAAAPASAPGPELKAVGAVYVTAPMQGKILKVLKQTGDAAKTGETILILEAMKMENEITAPQDGVITSINAAEGESVGMGQVLATLE</sequence>
<reference evidence="3 4" key="1">
    <citation type="submission" date="2016-10" db="EMBL/GenBank/DDBJ databases">
        <authorList>
            <person name="de Groot N.N."/>
        </authorList>
    </citation>
    <scope>NUCLEOTIDE SEQUENCE [LARGE SCALE GENOMIC DNA]</scope>
    <source>
        <strain evidence="3 4">KHGC13</strain>
    </source>
</reference>
<organism evidence="3 4">
    <name type="scientific">Eubacterium pyruvativorans</name>
    <dbReference type="NCBI Taxonomy" id="155865"/>
    <lineage>
        <taxon>Bacteria</taxon>
        <taxon>Bacillati</taxon>
        <taxon>Bacillota</taxon>
        <taxon>Clostridia</taxon>
        <taxon>Eubacteriales</taxon>
        <taxon>Eubacteriaceae</taxon>
        <taxon>Eubacterium</taxon>
    </lineage>
</organism>
<dbReference type="InterPro" id="IPR050709">
    <property type="entry name" value="Biotin_Carboxyl_Carrier/Decarb"/>
</dbReference>
<dbReference type="Gene3D" id="2.40.50.100">
    <property type="match status" value="1"/>
</dbReference>
<accession>A0A1I7G2A4</accession>
<dbReference type="STRING" id="155865.SAMN05216515_10423"/>
<dbReference type="PANTHER" id="PTHR45266">
    <property type="entry name" value="OXALOACETATE DECARBOXYLASE ALPHA CHAIN"/>
    <property type="match status" value="1"/>
</dbReference>
<dbReference type="InterPro" id="IPR011053">
    <property type="entry name" value="Single_hybrid_motif"/>
</dbReference>
<dbReference type="EMBL" id="FPBT01000004">
    <property type="protein sequence ID" value="SFU42543.1"/>
    <property type="molecule type" value="Genomic_DNA"/>
</dbReference>
<name>A0A1I7G2A4_9FIRM</name>
<dbReference type="RefSeq" id="WP_090470394.1">
    <property type="nucleotide sequence ID" value="NZ_FOWF01000004.1"/>
</dbReference>
<dbReference type="InterPro" id="IPR001882">
    <property type="entry name" value="Biotin_BS"/>
</dbReference>
<protein>
    <submittedName>
        <fullName evidence="3">Biotin-requiring enzyme</fullName>
    </submittedName>
</protein>
<dbReference type="InterPro" id="IPR000089">
    <property type="entry name" value="Biotin_lipoyl"/>
</dbReference>
<gene>
    <name evidence="3" type="ORF">SAMN05216508_104108</name>
</gene>
<dbReference type="PANTHER" id="PTHR45266:SF3">
    <property type="entry name" value="OXALOACETATE DECARBOXYLASE ALPHA CHAIN"/>
    <property type="match status" value="1"/>
</dbReference>
<dbReference type="SUPFAM" id="SSF51230">
    <property type="entry name" value="Single hybrid motif"/>
    <property type="match status" value="1"/>
</dbReference>
<proteinExistence type="predicted"/>
<dbReference type="Proteomes" id="UP000198817">
    <property type="component" value="Unassembled WGS sequence"/>
</dbReference>
<dbReference type="OrthoDB" id="9812676at2"/>
<evidence type="ECO:0000313" key="3">
    <source>
        <dbReference type="EMBL" id="SFU42543.1"/>
    </source>
</evidence>